<dbReference type="Proteomes" id="UP000663829">
    <property type="component" value="Unassembled WGS sequence"/>
</dbReference>
<comment type="caution">
    <text evidence="2">The sequence shown here is derived from an EMBL/GenBank/DDBJ whole genome shotgun (WGS) entry which is preliminary data.</text>
</comment>
<protein>
    <recommendedName>
        <fullName evidence="1">Reverse transcriptase domain-containing protein</fullName>
    </recommendedName>
</protein>
<name>A0A814VD94_9BILA</name>
<dbReference type="Pfam" id="PF00078">
    <property type="entry name" value="RVT_1"/>
    <property type="match status" value="1"/>
</dbReference>
<dbReference type="Proteomes" id="UP000681722">
    <property type="component" value="Unassembled WGS sequence"/>
</dbReference>
<dbReference type="EMBL" id="CAJNOQ010008046">
    <property type="protein sequence ID" value="CAF1186581.1"/>
    <property type="molecule type" value="Genomic_DNA"/>
</dbReference>
<evidence type="ECO:0000313" key="3">
    <source>
        <dbReference type="EMBL" id="CAF3950848.1"/>
    </source>
</evidence>
<dbReference type="InterPro" id="IPR043502">
    <property type="entry name" value="DNA/RNA_pol_sf"/>
</dbReference>
<evidence type="ECO:0000313" key="4">
    <source>
        <dbReference type="Proteomes" id="UP000663829"/>
    </source>
</evidence>
<dbReference type="PANTHER" id="PTHR19446">
    <property type="entry name" value="REVERSE TRANSCRIPTASES"/>
    <property type="match status" value="1"/>
</dbReference>
<keyword evidence="4" id="KW-1185">Reference proteome</keyword>
<dbReference type="InterPro" id="IPR000477">
    <property type="entry name" value="RT_dom"/>
</dbReference>
<gene>
    <name evidence="2" type="ORF">GPM918_LOCUS22980</name>
    <name evidence="3" type="ORF">SRO942_LOCUS22979</name>
</gene>
<sequence>MARVGAVFYEAFFKKPEDIIRPHPYTDAPWSDAENYDEAIPPASIDEVLDIIRSRVKKKSCDAHGISNFMFNYLPLLYWSLLLKIFNFSFNEAILPSAWSDVRMLLLAKKESICIPSQTRPISLLDVFLKVDEKLFLTRFRNILTRRGLLPDIQSGFREKFRLQTRVLLFLEQVSSMMANSSPVATVFIDFKSAFDQLWFEGCLGKLRRMGIPRAYLNWIKSWLENRRAFIEIQGRKSRWFFIQRGGPQGSIITPTIFITYHADMGDFLNYCSSFLFADDLAAVLAGRIGVRYTEQCMDLGRRLKLLCDQLEFYAILSVQPVNFLKTEALWSARAIGSPKFSITLGGNCIN</sequence>
<reference evidence="2" key="1">
    <citation type="submission" date="2021-02" db="EMBL/GenBank/DDBJ databases">
        <authorList>
            <person name="Nowell W R."/>
        </authorList>
    </citation>
    <scope>NUCLEOTIDE SEQUENCE</scope>
</reference>
<organism evidence="2 4">
    <name type="scientific">Didymodactylos carnosus</name>
    <dbReference type="NCBI Taxonomy" id="1234261"/>
    <lineage>
        <taxon>Eukaryota</taxon>
        <taxon>Metazoa</taxon>
        <taxon>Spiralia</taxon>
        <taxon>Gnathifera</taxon>
        <taxon>Rotifera</taxon>
        <taxon>Eurotatoria</taxon>
        <taxon>Bdelloidea</taxon>
        <taxon>Philodinida</taxon>
        <taxon>Philodinidae</taxon>
        <taxon>Didymodactylos</taxon>
    </lineage>
</organism>
<proteinExistence type="predicted"/>
<dbReference type="OrthoDB" id="10044729at2759"/>
<accession>A0A814VD94</accession>
<evidence type="ECO:0000313" key="2">
    <source>
        <dbReference type="EMBL" id="CAF1186581.1"/>
    </source>
</evidence>
<feature type="domain" description="Reverse transcriptase" evidence="1">
    <location>
        <begin position="88"/>
        <end position="336"/>
    </location>
</feature>
<dbReference type="EMBL" id="CAJOBC010008047">
    <property type="protein sequence ID" value="CAF3950848.1"/>
    <property type="molecule type" value="Genomic_DNA"/>
</dbReference>
<dbReference type="PROSITE" id="PS50878">
    <property type="entry name" value="RT_POL"/>
    <property type="match status" value="1"/>
</dbReference>
<evidence type="ECO:0000259" key="1">
    <source>
        <dbReference type="PROSITE" id="PS50878"/>
    </source>
</evidence>
<dbReference type="AlphaFoldDB" id="A0A814VD94"/>
<dbReference type="SUPFAM" id="SSF56672">
    <property type="entry name" value="DNA/RNA polymerases"/>
    <property type="match status" value="1"/>
</dbReference>